<evidence type="ECO:0008006" key="3">
    <source>
        <dbReference type="Google" id="ProtNLM"/>
    </source>
</evidence>
<keyword evidence="1" id="KW-1133">Transmembrane helix</keyword>
<evidence type="ECO:0000313" key="2">
    <source>
        <dbReference type="EMBL" id="CAB4121695.1"/>
    </source>
</evidence>
<keyword evidence="1" id="KW-0472">Membrane</keyword>
<evidence type="ECO:0000256" key="1">
    <source>
        <dbReference type="SAM" id="Phobius"/>
    </source>
</evidence>
<accession>A0A6J5KJH2</accession>
<sequence length="164" mass="17326">MDWLKTIAPTIATALGGPLAGLAIEAVSKAIGIDPKDVQSTISEGKLSADQIMLLKQAEVAMAARAQEMGLDFAKLSNDDRKSARDMQVATKSWIPAVLAISVTIGFFGILIGMMTETFKTSDALMLMLGSLATAWTGIIGFFFGSSASSQNKDNLLHQSTPTT</sequence>
<protein>
    <recommendedName>
        <fullName evidence="3">Holin of 3TMs, for gene-transfer release</fullName>
    </recommendedName>
</protein>
<feature type="transmembrane region" description="Helical" evidence="1">
    <location>
        <begin position="124"/>
        <end position="144"/>
    </location>
</feature>
<reference evidence="2" key="1">
    <citation type="submission" date="2020-04" db="EMBL/GenBank/DDBJ databases">
        <authorList>
            <person name="Chiriac C."/>
            <person name="Salcher M."/>
            <person name="Ghai R."/>
            <person name="Kavagutti S V."/>
        </authorList>
    </citation>
    <scope>NUCLEOTIDE SEQUENCE</scope>
</reference>
<gene>
    <name evidence="2" type="ORF">UFOVP21_36</name>
</gene>
<feature type="transmembrane region" description="Helical" evidence="1">
    <location>
        <begin position="94"/>
        <end position="112"/>
    </location>
</feature>
<keyword evidence="1" id="KW-0812">Transmembrane</keyword>
<organism evidence="2">
    <name type="scientific">uncultured Caudovirales phage</name>
    <dbReference type="NCBI Taxonomy" id="2100421"/>
    <lineage>
        <taxon>Viruses</taxon>
        <taxon>Duplodnaviria</taxon>
        <taxon>Heunggongvirae</taxon>
        <taxon>Uroviricota</taxon>
        <taxon>Caudoviricetes</taxon>
        <taxon>Peduoviridae</taxon>
        <taxon>Maltschvirus</taxon>
        <taxon>Maltschvirus maltsch</taxon>
    </lineage>
</organism>
<name>A0A6J5KJH2_9CAUD</name>
<proteinExistence type="predicted"/>
<dbReference type="EMBL" id="LR796148">
    <property type="protein sequence ID" value="CAB4121695.1"/>
    <property type="molecule type" value="Genomic_DNA"/>
</dbReference>